<reference evidence="2" key="1">
    <citation type="submission" date="2023-10" db="EMBL/GenBank/DDBJ databases">
        <title>Chromosome-level genome of the transformable northern wattle, Acacia crassicarpa.</title>
        <authorList>
            <person name="Massaro I."/>
            <person name="Sinha N.R."/>
            <person name="Poethig S."/>
            <person name="Leichty A.R."/>
        </authorList>
    </citation>
    <scope>NUCLEOTIDE SEQUENCE</scope>
    <source>
        <strain evidence="2">Acra3RX</strain>
        <tissue evidence="2">Leaf</tissue>
    </source>
</reference>
<name>A0AAE1MTI4_9FABA</name>
<sequence length="77" mass="8658">MALKIKTFLLALLLLFLSFTSGFVEGFRENMHHSAGHLIYKDGMKMKSRKLFGHGYMLDYEDGGASAKHRKPAGRSP</sequence>
<proteinExistence type="predicted"/>
<evidence type="ECO:0000256" key="1">
    <source>
        <dbReference type="SAM" id="SignalP"/>
    </source>
</evidence>
<dbReference type="Proteomes" id="UP001293593">
    <property type="component" value="Unassembled WGS sequence"/>
</dbReference>
<feature type="chain" id="PRO_5041959862" evidence="1">
    <location>
        <begin position="23"/>
        <end position="77"/>
    </location>
</feature>
<accession>A0AAE1MTI4</accession>
<keyword evidence="3" id="KW-1185">Reference proteome</keyword>
<evidence type="ECO:0000313" key="3">
    <source>
        <dbReference type="Proteomes" id="UP001293593"/>
    </source>
</evidence>
<comment type="caution">
    <text evidence="2">The sequence shown here is derived from an EMBL/GenBank/DDBJ whole genome shotgun (WGS) entry which is preliminary data.</text>
</comment>
<dbReference type="AlphaFoldDB" id="A0AAE1MTI4"/>
<protein>
    <submittedName>
        <fullName evidence="2">Uncharacterized protein</fullName>
    </submittedName>
</protein>
<keyword evidence="1" id="KW-0732">Signal</keyword>
<dbReference type="PANTHER" id="PTHR34467:SF7">
    <property type="entry name" value="TRANSMEMBRANE PROTEIN"/>
    <property type="match status" value="1"/>
</dbReference>
<feature type="signal peptide" evidence="1">
    <location>
        <begin position="1"/>
        <end position="22"/>
    </location>
</feature>
<organism evidence="2 3">
    <name type="scientific">Acacia crassicarpa</name>
    <name type="common">northern wattle</name>
    <dbReference type="NCBI Taxonomy" id="499986"/>
    <lineage>
        <taxon>Eukaryota</taxon>
        <taxon>Viridiplantae</taxon>
        <taxon>Streptophyta</taxon>
        <taxon>Embryophyta</taxon>
        <taxon>Tracheophyta</taxon>
        <taxon>Spermatophyta</taxon>
        <taxon>Magnoliopsida</taxon>
        <taxon>eudicotyledons</taxon>
        <taxon>Gunneridae</taxon>
        <taxon>Pentapetalae</taxon>
        <taxon>rosids</taxon>
        <taxon>fabids</taxon>
        <taxon>Fabales</taxon>
        <taxon>Fabaceae</taxon>
        <taxon>Caesalpinioideae</taxon>
        <taxon>mimosoid clade</taxon>
        <taxon>Acacieae</taxon>
        <taxon>Acacia</taxon>
    </lineage>
</organism>
<gene>
    <name evidence="2" type="ORF">QN277_015561</name>
</gene>
<dbReference type="PANTHER" id="PTHR34467">
    <property type="entry name" value="TRANSMEMBRANE PROTEIN"/>
    <property type="match status" value="1"/>
</dbReference>
<evidence type="ECO:0000313" key="2">
    <source>
        <dbReference type="EMBL" id="KAK4277584.1"/>
    </source>
</evidence>
<dbReference type="EMBL" id="JAWXYG010000003">
    <property type="protein sequence ID" value="KAK4277584.1"/>
    <property type="molecule type" value="Genomic_DNA"/>
</dbReference>